<protein>
    <submittedName>
        <fullName evidence="1">Uncharacterized protein</fullName>
    </submittedName>
</protein>
<gene>
    <name evidence="1" type="ORF">FHS09_001253</name>
</gene>
<dbReference type="AlphaFoldDB" id="A0A7W4Z9N7"/>
<comment type="caution">
    <text evidence="1">The sequence shown here is derived from an EMBL/GenBank/DDBJ whole genome shotgun (WGS) entry which is preliminary data.</text>
</comment>
<proteinExistence type="predicted"/>
<dbReference type="Proteomes" id="UP000535937">
    <property type="component" value="Unassembled WGS sequence"/>
</dbReference>
<keyword evidence="2" id="KW-1185">Reference proteome</keyword>
<accession>A0A7W4Z9N7</accession>
<name>A0A7W4Z9N7_9GAMM</name>
<reference evidence="1 2" key="1">
    <citation type="submission" date="2020-08" db="EMBL/GenBank/DDBJ databases">
        <title>Genomic Encyclopedia of Type Strains, Phase III (KMG-III): the genomes of soil and plant-associated and newly described type strains.</title>
        <authorList>
            <person name="Whitman W."/>
        </authorList>
    </citation>
    <scope>NUCLEOTIDE SEQUENCE [LARGE SCALE GENOMIC DNA]</scope>
    <source>
        <strain evidence="1 2">CECT 8799</strain>
    </source>
</reference>
<organism evidence="1 2">
    <name type="scientific">Microbulbifer rhizosphaerae</name>
    <dbReference type="NCBI Taxonomy" id="1562603"/>
    <lineage>
        <taxon>Bacteria</taxon>
        <taxon>Pseudomonadati</taxon>
        <taxon>Pseudomonadota</taxon>
        <taxon>Gammaproteobacteria</taxon>
        <taxon>Cellvibrionales</taxon>
        <taxon>Microbulbiferaceae</taxon>
        <taxon>Microbulbifer</taxon>
    </lineage>
</organism>
<evidence type="ECO:0000313" key="1">
    <source>
        <dbReference type="EMBL" id="MBB3060434.1"/>
    </source>
</evidence>
<dbReference type="EMBL" id="JACHWZ010000005">
    <property type="protein sequence ID" value="MBB3060434.1"/>
    <property type="molecule type" value="Genomic_DNA"/>
</dbReference>
<sequence length="32" mass="3756">MHWWKTINKAMNFAPIGAGQPTLRSGCRLWQR</sequence>
<evidence type="ECO:0000313" key="2">
    <source>
        <dbReference type="Proteomes" id="UP000535937"/>
    </source>
</evidence>